<dbReference type="Proteomes" id="UP000014760">
    <property type="component" value="Unassembled WGS sequence"/>
</dbReference>
<name>R7TLH0_CAPTE</name>
<reference evidence="2" key="3">
    <citation type="submission" date="2015-06" db="UniProtKB">
        <authorList>
            <consortium name="EnsemblMetazoa"/>
        </authorList>
    </citation>
    <scope>IDENTIFICATION</scope>
</reference>
<evidence type="ECO:0000313" key="1">
    <source>
        <dbReference type="EMBL" id="ELT94332.1"/>
    </source>
</evidence>
<dbReference type="OrthoDB" id="10001248at2759"/>
<dbReference type="InterPro" id="IPR001299">
    <property type="entry name" value="Ependymin"/>
</dbReference>
<dbReference type="PANTHER" id="PTHR10697:SF13">
    <property type="entry name" value="RICIN B LECTIN DOMAIN-CONTAINING PROTEIN"/>
    <property type="match status" value="1"/>
</dbReference>
<evidence type="ECO:0000313" key="3">
    <source>
        <dbReference type="Proteomes" id="UP000014760"/>
    </source>
</evidence>
<dbReference type="GO" id="GO:0005509">
    <property type="term" value="F:calcium ion binding"/>
    <property type="evidence" value="ECO:0007669"/>
    <property type="project" value="InterPro"/>
</dbReference>
<dbReference type="Pfam" id="PF00811">
    <property type="entry name" value="Ependymin"/>
    <property type="match status" value="1"/>
</dbReference>
<dbReference type="HOGENOM" id="CLU_1176412_0_0_1"/>
<dbReference type="EMBL" id="AMQN01002511">
    <property type="status" value="NOT_ANNOTATED_CDS"/>
    <property type="molecule type" value="Genomic_DNA"/>
</dbReference>
<gene>
    <name evidence="1" type="ORF">CAPTEDRAFT_192953</name>
</gene>
<dbReference type="GO" id="GO:0005576">
    <property type="term" value="C:extracellular region"/>
    <property type="evidence" value="ECO:0007669"/>
    <property type="project" value="InterPro"/>
</dbReference>
<proteinExistence type="predicted"/>
<protein>
    <submittedName>
        <fullName evidence="1 2">Uncharacterized protein</fullName>
    </submittedName>
</protein>
<reference evidence="3" key="1">
    <citation type="submission" date="2012-12" db="EMBL/GenBank/DDBJ databases">
        <authorList>
            <person name="Hellsten U."/>
            <person name="Grimwood J."/>
            <person name="Chapman J.A."/>
            <person name="Shapiro H."/>
            <person name="Aerts A."/>
            <person name="Otillar R.P."/>
            <person name="Terry A.Y."/>
            <person name="Boore J.L."/>
            <person name="Simakov O."/>
            <person name="Marletaz F."/>
            <person name="Cho S.-J."/>
            <person name="Edsinger-Gonzales E."/>
            <person name="Havlak P."/>
            <person name="Kuo D.-H."/>
            <person name="Larsson T."/>
            <person name="Lv J."/>
            <person name="Arendt D."/>
            <person name="Savage R."/>
            <person name="Osoegawa K."/>
            <person name="de Jong P."/>
            <person name="Lindberg D.R."/>
            <person name="Seaver E.C."/>
            <person name="Weisblat D.A."/>
            <person name="Putnam N.H."/>
            <person name="Grigoriev I.V."/>
            <person name="Rokhsar D.S."/>
        </authorList>
    </citation>
    <scope>NUCLEOTIDE SEQUENCE</scope>
    <source>
        <strain evidence="3">I ESC-2004</strain>
    </source>
</reference>
<accession>R7TLH0</accession>
<sequence length="236" mass="27009">MATERRNSCERRFFNEYCIMLLVDFASSYREGLITVKSIELRNVASETCKTANHVGNIDGLPDPEDKLTITRFSDRYITSNTDPCNRSTCKCNKEGYKYVIRGDACNGIRTEEVMRKMCLPEGAKLKGHFRLGIDIPADFWEFQAPHNVTMKTLVLRETCIPVSEEVYMAKGGYASMTSTTYMDVSLGIKDRSVFDRPADCEVDMMSHYEDYNHVSQKRFDGHDSVLKALEKRTEN</sequence>
<dbReference type="EnsemblMetazoa" id="CapteT192953">
    <property type="protein sequence ID" value="CapteP192953"/>
    <property type="gene ID" value="CapteG192953"/>
</dbReference>
<reference evidence="1 3" key="2">
    <citation type="journal article" date="2013" name="Nature">
        <title>Insights into bilaterian evolution from three spiralian genomes.</title>
        <authorList>
            <person name="Simakov O."/>
            <person name="Marletaz F."/>
            <person name="Cho S.J."/>
            <person name="Edsinger-Gonzales E."/>
            <person name="Havlak P."/>
            <person name="Hellsten U."/>
            <person name="Kuo D.H."/>
            <person name="Larsson T."/>
            <person name="Lv J."/>
            <person name="Arendt D."/>
            <person name="Savage R."/>
            <person name="Osoegawa K."/>
            <person name="de Jong P."/>
            <person name="Grimwood J."/>
            <person name="Chapman J.A."/>
            <person name="Shapiro H."/>
            <person name="Aerts A."/>
            <person name="Otillar R.P."/>
            <person name="Terry A.Y."/>
            <person name="Boore J.L."/>
            <person name="Grigoriev I.V."/>
            <person name="Lindberg D.R."/>
            <person name="Seaver E.C."/>
            <person name="Weisblat D.A."/>
            <person name="Putnam N.H."/>
            <person name="Rokhsar D.S."/>
        </authorList>
    </citation>
    <scope>NUCLEOTIDE SEQUENCE</scope>
    <source>
        <strain evidence="1 3">I ESC-2004</strain>
    </source>
</reference>
<keyword evidence="3" id="KW-1185">Reference proteome</keyword>
<organism evidence="1">
    <name type="scientific">Capitella teleta</name>
    <name type="common">Polychaete worm</name>
    <dbReference type="NCBI Taxonomy" id="283909"/>
    <lineage>
        <taxon>Eukaryota</taxon>
        <taxon>Metazoa</taxon>
        <taxon>Spiralia</taxon>
        <taxon>Lophotrochozoa</taxon>
        <taxon>Annelida</taxon>
        <taxon>Polychaeta</taxon>
        <taxon>Sedentaria</taxon>
        <taxon>Scolecida</taxon>
        <taxon>Capitellidae</taxon>
        <taxon>Capitella</taxon>
    </lineage>
</organism>
<dbReference type="GO" id="GO:0005764">
    <property type="term" value="C:lysosome"/>
    <property type="evidence" value="ECO:0007669"/>
    <property type="project" value="TreeGrafter"/>
</dbReference>
<dbReference type="EMBL" id="KB309449">
    <property type="protein sequence ID" value="ELT94332.1"/>
    <property type="molecule type" value="Genomic_DNA"/>
</dbReference>
<dbReference type="GO" id="GO:0007160">
    <property type="term" value="P:cell-matrix adhesion"/>
    <property type="evidence" value="ECO:0007669"/>
    <property type="project" value="InterPro"/>
</dbReference>
<dbReference type="PANTHER" id="PTHR10697">
    <property type="entry name" value="MAMMALIAN EPENDYMIN-RELATED PROTEIN 1"/>
    <property type="match status" value="1"/>
</dbReference>
<evidence type="ECO:0000313" key="2">
    <source>
        <dbReference type="EnsemblMetazoa" id="CapteP192953"/>
    </source>
</evidence>
<dbReference type="AlphaFoldDB" id="R7TLH0"/>